<sequence length="159" mass="18249">ILFKQFPISLGYYLSTLCCACCLADVNPKIKMTEDEVDYFRNVAENNPTYCVDQICRRLEHSDQSGVLVLPWPYKQDLLIDKGMECIASGHPDGIIRCPQKNAPHNGYMGYVLVEDIAKEMLKAIKNSKMFCIIAHKIRTDLVYVDKSTNLLELQYFFQ</sequence>
<keyword evidence="1" id="KW-0732">Signal</keyword>
<evidence type="ECO:0000313" key="3">
    <source>
        <dbReference type="Proteomes" id="UP001187531"/>
    </source>
</evidence>
<dbReference type="Proteomes" id="UP001187531">
    <property type="component" value="Unassembled WGS sequence"/>
</dbReference>
<dbReference type="EMBL" id="JAVRJZ010000081">
    <property type="protein sequence ID" value="KAK2703615.1"/>
    <property type="molecule type" value="Genomic_DNA"/>
</dbReference>
<proteinExistence type="predicted"/>
<organism evidence="2 3">
    <name type="scientific">Artemia franciscana</name>
    <name type="common">Brine shrimp</name>
    <name type="synonym">Artemia sanfranciscana</name>
    <dbReference type="NCBI Taxonomy" id="6661"/>
    <lineage>
        <taxon>Eukaryota</taxon>
        <taxon>Metazoa</taxon>
        <taxon>Ecdysozoa</taxon>
        <taxon>Arthropoda</taxon>
        <taxon>Crustacea</taxon>
        <taxon>Branchiopoda</taxon>
        <taxon>Anostraca</taxon>
        <taxon>Artemiidae</taxon>
        <taxon>Artemia</taxon>
    </lineage>
</organism>
<feature type="non-terminal residue" evidence="2">
    <location>
        <position position="1"/>
    </location>
</feature>
<gene>
    <name evidence="2" type="ORF">QYM36_017917</name>
</gene>
<reference evidence="2" key="1">
    <citation type="submission" date="2023-07" db="EMBL/GenBank/DDBJ databases">
        <title>Chromosome-level genome assembly of Artemia franciscana.</title>
        <authorList>
            <person name="Jo E."/>
        </authorList>
    </citation>
    <scope>NUCLEOTIDE SEQUENCE</scope>
    <source>
        <tissue evidence="2">Whole body</tissue>
    </source>
</reference>
<name>A0AA88H341_ARTSF</name>
<protein>
    <submittedName>
        <fullName evidence="2">Uncharacterized protein</fullName>
    </submittedName>
</protein>
<accession>A0AA88H341</accession>
<dbReference type="AlphaFoldDB" id="A0AA88H341"/>
<comment type="caution">
    <text evidence="2">The sequence shown here is derived from an EMBL/GenBank/DDBJ whole genome shotgun (WGS) entry which is preliminary data.</text>
</comment>
<keyword evidence="3" id="KW-1185">Reference proteome</keyword>
<feature type="chain" id="PRO_5041737247" evidence="1">
    <location>
        <begin position="25"/>
        <end position="159"/>
    </location>
</feature>
<evidence type="ECO:0000313" key="2">
    <source>
        <dbReference type="EMBL" id="KAK2703615.1"/>
    </source>
</evidence>
<feature type="non-terminal residue" evidence="2">
    <location>
        <position position="159"/>
    </location>
</feature>
<feature type="signal peptide" evidence="1">
    <location>
        <begin position="1"/>
        <end position="24"/>
    </location>
</feature>
<evidence type="ECO:0000256" key="1">
    <source>
        <dbReference type="SAM" id="SignalP"/>
    </source>
</evidence>